<accession>A0A2J7QGP8</accession>
<keyword evidence="2" id="KW-1185">Reference proteome</keyword>
<evidence type="ECO:0000313" key="2">
    <source>
        <dbReference type="Proteomes" id="UP000235965"/>
    </source>
</evidence>
<dbReference type="EMBL" id="NEVH01014360">
    <property type="protein sequence ID" value="PNF27766.1"/>
    <property type="molecule type" value="Genomic_DNA"/>
</dbReference>
<dbReference type="AlphaFoldDB" id="A0A2J7QGP8"/>
<sequence length="97" mass="11492">ILRMIKSRRMRWAGRAARMGQKRNAYRILWGYVKNIVYRVIVNDLQHLKVRIRDAVVTVTPNMIQVWIFVVPALKSMENVIYAEKTFIFSLCNDVTH</sequence>
<feature type="non-terminal residue" evidence="1">
    <location>
        <position position="1"/>
    </location>
</feature>
<proteinExistence type="predicted"/>
<evidence type="ECO:0000313" key="1">
    <source>
        <dbReference type="EMBL" id="PNF27766.1"/>
    </source>
</evidence>
<reference evidence="1 2" key="1">
    <citation type="submission" date="2017-12" db="EMBL/GenBank/DDBJ databases">
        <title>Hemimetabolous genomes reveal molecular basis of termite eusociality.</title>
        <authorList>
            <person name="Harrison M.C."/>
            <person name="Jongepier E."/>
            <person name="Robertson H.M."/>
            <person name="Arning N."/>
            <person name="Bitard-Feildel T."/>
            <person name="Chao H."/>
            <person name="Childers C.P."/>
            <person name="Dinh H."/>
            <person name="Doddapaneni H."/>
            <person name="Dugan S."/>
            <person name="Gowin J."/>
            <person name="Greiner C."/>
            <person name="Han Y."/>
            <person name="Hu H."/>
            <person name="Hughes D.S.T."/>
            <person name="Huylmans A.-K."/>
            <person name="Kemena C."/>
            <person name="Kremer L.P.M."/>
            <person name="Lee S.L."/>
            <person name="Lopez-Ezquerra A."/>
            <person name="Mallet L."/>
            <person name="Monroy-Kuhn J.M."/>
            <person name="Moser A."/>
            <person name="Murali S.C."/>
            <person name="Muzny D.M."/>
            <person name="Otani S."/>
            <person name="Piulachs M.-D."/>
            <person name="Poelchau M."/>
            <person name="Qu J."/>
            <person name="Schaub F."/>
            <person name="Wada-Katsumata A."/>
            <person name="Worley K.C."/>
            <person name="Xie Q."/>
            <person name="Ylla G."/>
            <person name="Poulsen M."/>
            <person name="Gibbs R.A."/>
            <person name="Schal C."/>
            <person name="Richards S."/>
            <person name="Belles X."/>
            <person name="Korb J."/>
            <person name="Bornberg-Bauer E."/>
        </authorList>
    </citation>
    <scope>NUCLEOTIDE SEQUENCE [LARGE SCALE GENOMIC DNA]</scope>
    <source>
        <tissue evidence="1">Whole body</tissue>
    </source>
</reference>
<protein>
    <submittedName>
        <fullName evidence="1">Uncharacterized protein</fullName>
    </submittedName>
</protein>
<comment type="caution">
    <text evidence="1">The sequence shown here is derived from an EMBL/GenBank/DDBJ whole genome shotgun (WGS) entry which is preliminary data.</text>
</comment>
<gene>
    <name evidence="1" type="ORF">B7P43_G12279</name>
</gene>
<organism evidence="1 2">
    <name type="scientific">Cryptotermes secundus</name>
    <dbReference type="NCBI Taxonomy" id="105785"/>
    <lineage>
        <taxon>Eukaryota</taxon>
        <taxon>Metazoa</taxon>
        <taxon>Ecdysozoa</taxon>
        <taxon>Arthropoda</taxon>
        <taxon>Hexapoda</taxon>
        <taxon>Insecta</taxon>
        <taxon>Pterygota</taxon>
        <taxon>Neoptera</taxon>
        <taxon>Polyneoptera</taxon>
        <taxon>Dictyoptera</taxon>
        <taxon>Blattodea</taxon>
        <taxon>Blattoidea</taxon>
        <taxon>Termitoidae</taxon>
        <taxon>Kalotermitidae</taxon>
        <taxon>Cryptotermitinae</taxon>
        <taxon>Cryptotermes</taxon>
    </lineage>
</organism>
<dbReference type="InParanoid" id="A0A2J7QGP8"/>
<name>A0A2J7QGP8_9NEOP</name>
<dbReference type="Proteomes" id="UP000235965">
    <property type="component" value="Unassembled WGS sequence"/>
</dbReference>